<evidence type="ECO:0000256" key="8">
    <source>
        <dbReference type="ARBA" id="ARBA00047623"/>
    </source>
</evidence>
<feature type="domain" description="Urocanase C-terminal" evidence="13">
    <location>
        <begin position="352"/>
        <end position="545"/>
    </location>
</feature>
<dbReference type="GO" id="GO:0019556">
    <property type="term" value="P:L-histidine catabolic process to glutamate and formamide"/>
    <property type="evidence" value="ECO:0007669"/>
    <property type="project" value="UniProtKB-UniPathway"/>
</dbReference>
<dbReference type="InterPro" id="IPR023637">
    <property type="entry name" value="Urocanase-like"/>
</dbReference>
<organism evidence="14 15">
    <name type="scientific">Nonomuraea longispora</name>
    <dbReference type="NCBI Taxonomy" id="1848320"/>
    <lineage>
        <taxon>Bacteria</taxon>
        <taxon>Bacillati</taxon>
        <taxon>Actinomycetota</taxon>
        <taxon>Actinomycetes</taxon>
        <taxon>Streptosporangiales</taxon>
        <taxon>Streptosporangiaceae</taxon>
        <taxon>Nonomuraea</taxon>
    </lineage>
</organism>
<keyword evidence="10" id="KW-0963">Cytoplasm</keyword>
<dbReference type="PANTHER" id="PTHR12216:SF4">
    <property type="entry name" value="UROCANATE HYDRATASE"/>
    <property type="match status" value="1"/>
</dbReference>
<dbReference type="NCBIfam" id="TIGR01228">
    <property type="entry name" value="hutU"/>
    <property type="match status" value="1"/>
</dbReference>
<keyword evidence="5 10" id="KW-0520">NAD</keyword>
<dbReference type="InterPro" id="IPR035401">
    <property type="entry name" value="Urocanase_C"/>
</dbReference>
<dbReference type="FunFam" id="3.40.50.10730:FF:000001">
    <property type="entry name" value="Urocanate hydratase"/>
    <property type="match status" value="1"/>
</dbReference>
<evidence type="ECO:0000256" key="5">
    <source>
        <dbReference type="ARBA" id="ARBA00023027"/>
    </source>
</evidence>
<evidence type="ECO:0000259" key="13">
    <source>
        <dbReference type="Pfam" id="PF17392"/>
    </source>
</evidence>
<dbReference type="HAMAP" id="MF_00577">
    <property type="entry name" value="HutU"/>
    <property type="match status" value="1"/>
</dbReference>
<feature type="binding site" evidence="10">
    <location>
        <begin position="274"/>
        <end position="275"/>
    </location>
    <ligand>
        <name>NAD(+)</name>
        <dbReference type="ChEBI" id="CHEBI:57540"/>
    </ligand>
</feature>
<dbReference type="EMBL" id="SMJZ01000014">
    <property type="protein sequence ID" value="TDC09840.1"/>
    <property type="molecule type" value="Genomic_DNA"/>
</dbReference>
<dbReference type="InterPro" id="IPR036190">
    <property type="entry name" value="Urocanase_sf"/>
</dbReference>
<feature type="binding site" evidence="10">
    <location>
        <begin position="265"/>
        <end position="269"/>
    </location>
    <ligand>
        <name>NAD(+)</name>
        <dbReference type="ChEBI" id="CHEBI:57540"/>
    </ligand>
</feature>
<keyword evidence="15" id="KW-1185">Reference proteome</keyword>
<evidence type="ECO:0000256" key="6">
    <source>
        <dbReference type="ARBA" id="ARBA00023239"/>
    </source>
</evidence>
<evidence type="ECO:0000256" key="3">
    <source>
        <dbReference type="ARBA" id="ARBA00011992"/>
    </source>
</evidence>
<dbReference type="Gene3D" id="3.40.50.10730">
    <property type="entry name" value="Urocanase like domains"/>
    <property type="match status" value="1"/>
</dbReference>
<dbReference type="InterPro" id="IPR038364">
    <property type="entry name" value="Urocanase_central_sf"/>
</dbReference>
<dbReference type="EC" id="4.2.1.49" evidence="3 10"/>
<dbReference type="GO" id="GO:0019557">
    <property type="term" value="P:L-histidine catabolic process to glutamate and formate"/>
    <property type="evidence" value="ECO:0007669"/>
    <property type="project" value="UniProtKB-UniPathway"/>
</dbReference>
<dbReference type="AlphaFoldDB" id="A0A4R4NPL7"/>
<feature type="binding site" evidence="10">
    <location>
        <position position="323"/>
    </location>
    <ligand>
        <name>NAD(+)</name>
        <dbReference type="ChEBI" id="CHEBI:57540"/>
    </ligand>
</feature>
<dbReference type="Proteomes" id="UP000295157">
    <property type="component" value="Unassembled WGS sequence"/>
</dbReference>
<evidence type="ECO:0000256" key="10">
    <source>
        <dbReference type="HAMAP-Rule" id="MF_00577"/>
    </source>
</evidence>
<keyword evidence="4 10" id="KW-0369">Histidine metabolism</keyword>
<comment type="caution">
    <text evidence="10">Lacks conserved residue(s) required for the propagation of feature annotation.</text>
</comment>
<comment type="function">
    <text evidence="9 10">Catalyzes the conversion of urocanate to 4-imidazolone-5-propionate.</text>
</comment>
<dbReference type="PANTHER" id="PTHR12216">
    <property type="entry name" value="UROCANATE HYDRATASE"/>
    <property type="match status" value="1"/>
</dbReference>
<evidence type="ECO:0000256" key="7">
    <source>
        <dbReference type="ARBA" id="ARBA00031640"/>
    </source>
</evidence>
<dbReference type="PROSITE" id="PS01233">
    <property type="entry name" value="UROCANASE"/>
    <property type="match status" value="1"/>
</dbReference>
<dbReference type="Gene3D" id="3.40.1770.10">
    <property type="entry name" value="Urocanase superfamily"/>
    <property type="match status" value="1"/>
</dbReference>
<feature type="active site" evidence="10">
    <location>
        <position position="411"/>
    </location>
</feature>
<evidence type="ECO:0000256" key="1">
    <source>
        <dbReference type="ARBA" id="ARBA00004794"/>
    </source>
</evidence>
<feature type="binding site" evidence="10">
    <location>
        <begin position="54"/>
        <end position="55"/>
    </location>
    <ligand>
        <name>NAD(+)</name>
        <dbReference type="ChEBI" id="CHEBI:57540"/>
    </ligand>
</feature>
<feature type="binding site" evidence="10">
    <location>
        <position position="132"/>
    </location>
    <ligand>
        <name>NAD(+)</name>
        <dbReference type="ChEBI" id="CHEBI:57540"/>
    </ligand>
</feature>
<dbReference type="NCBIfam" id="NF003820">
    <property type="entry name" value="PRK05414.1"/>
    <property type="match status" value="1"/>
</dbReference>
<name>A0A4R4NPL7_9ACTN</name>
<evidence type="ECO:0000256" key="2">
    <source>
        <dbReference type="ARBA" id="ARBA00007578"/>
    </source>
</evidence>
<feature type="binding site" evidence="10">
    <location>
        <begin position="244"/>
        <end position="245"/>
    </location>
    <ligand>
        <name>NAD(+)</name>
        <dbReference type="ChEBI" id="CHEBI:57540"/>
    </ligand>
</feature>
<evidence type="ECO:0000313" key="15">
    <source>
        <dbReference type="Proteomes" id="UP000295157"/>
    </source>
</evidence>
<dbReference type="OrthoDB" id="9764874at2"/>
<feature type="binding site" evidence="10">
    <location>
        <begin position="178"/>
        <end position="180"/>
    </location>
    <ligand>
        <name>NAD(+)</name>
        <dbReference type="ChEBI" id="CHEBI:57540"/>
    </ligand>
</feature>
<comment type="cofactor">
    <cofactor evidence="10">
        <name>NAD(+)</name>
        <dbReference type="ChEBI" id="CHEBI:57540"/>
    </cofactor>
    <text evidence="10">Binds 1 NAD(+) per subunit.</text>
</comment>
<dbReference type="SUPFAM" id="SSF111326">
    <property type="entry name" value="Urocanase"/>
    <property type="match status" value="1"/>
</dbReference>
<feature type="binding site" evidence="10">
    <location>
        <position position="493"/>
    </location>
    <ligand>
        <name>NAD(+)</name>
        <dbReference type="ChEBI" id="CHEBI:57540"/>
    </ligand>
</feature>
<dbReference type="GO" id="GO:0005737">
    <property type="term" value="C:cytoplasm"/>
    <property type="evidence" value="ECO:0007669"/>
    <property type="project" value="UniProtKB-SubCell"/>
</dbReference>
<proteinExistence type="inferred from homology"/>
<evidence type="ECO:0000256" key="4">
    <source>
        <dbReference type="ARBA" id="ARBA00022808"/>
    </source>
</evidence>
<comment type="pathway">
    <text evidence="1 10">Amino-acid degradation; L-histidine degradation into L-glutamate; N-formimidoyl-L-glutamate from L-histidine: step 2/3.</text>
</comment>
<keyword evidence="6 10" id="KW-0456">Lyase</keyword>
<dbReference type="InterPro" id="IPR023636">
    <property type="entry name" value="Urocanase_CS"/>
</dbReference>
<feature type="domain" description="Urocanase N-terminal" evidence="12">
    <location>
        <begin position="13"/>
        <end position="139"/>
    </location>
</feature>
<dbReference type="Pfam" id="PF17391">
    <property type="entry name" value="Urocanase_N"/>
    <property type="match status" value="1"/>
</dbReference>
<comment type="similarity">
    <text evidence="2 10">Belongs to the urocanase family.</text>
</comment>
<evidence type="ECO:0000259" key="12">
    <source>
        <dbReference type="Pfam" id="PF17391"/>
    </source>
</evidence>
<gene>
    <name evidence="10" type="primary">hutU</name>
    <name evidence="14" type="ORF">E1267_06295</name>
</gene>
<comment type="caution">
    <text evidence="14">The sequence shown here is derived from an EMBL/GenBank/DDBJ whole genome shotgun (WGS) entry which is preliminary data.</text>
</comment>
<dbReference type="PIRSF" id="PIRSF001423">
    <property type="entry name" value="Urocanate_hydrat"/>
    <property type="match status" value="1"/>
</dbReference>
<dbReference type="Pfam" id="PF17392">
    <property type="entry name" value="Urocanase_C"/>
    <property type="match status" value="1"/>
</dbReference>
<comment type="catalytic activity">
    <reaction evidence="8 10">
        <text>4-imidazolone-5-propanoate = trans-urocanate + H2O</text>
        <dbReference type="Rhea" id="RHEA:13101"/>
        <dbReference type="ChEBI" id="CHEBI:15377"/>
        <dbReference type="ChEBI" id="CHEBI:17771"/>
        <dbReference type="ChEBI" id="CHEBI:77893"/>
        <dbReference type="EC" id="4.2.1.49"/>
    </reaction>
</comment>
<dbReference type="InterPro" id="IPR035400">
    <property type="entry name" value="Urocanase_N"/>
</dbReference>
<reference evidence="14 15" key="1">
    <citation type="submission" date="2019-02" db="EMBL/GenBank/DDBJ databases">
        <title>Draft genome sequences of novel Actinobacteria.</title>
        <authorList>
            <person name="Sahin N."/>
            <person name="Ay H."/>
            <person name="Saygin H."/>
        </authorList>
    </citation>
    <scope>NUCLEOTIDE SEQUENCE [LARGE SCALE GENOMIC DNA]</scope>
    <source>
        <strain evidence="14 15">KC201</strain>
    </source>
</reference>
<dbReference type="Pfam" id="PF01175">
    <property type="entry name" value="Urocanase"/>
    <property type="match status" value="1"/>
</dbReference>
<feature type="domain" description="Urocanase Rossmann-like" evidence="11">
    <location>
        <begin position="142"/>
        <end position="349"/>
    </location>
</feature>
<comment type="subcellular location">
    <subcellularLocation>
        <location evidence="10">Cytoplasm</location>
    </subcellularLocation>
</comment>
<feature type="binding site" evidence="10">
    <location>
        <position position="198"/>
    </location>
    <ligand>
        <name>NAD(+)</name>
        <dbReference type="ChEBI" id="CHEBI:57540"/>
    </ligand>
</feature>
<evidence type="ECO:0000313" key="14">
    <source>
        <dbReference type="EMBL" id="TDC09840.1"/>
    </source>
</evidence>
<dbReference type="InterPro" id="IPR055351">
    <property type="entry name" value="Urocanase"/>
</dbReference>
<dbReference type="UniPathway" id="UPA00379">
    <property type="reaction ID" value="UER00550"/>
</dbReference>
<dbReference type="InterPro" id="IPR035085">
    <property type="entry name" value="Urocanase_Rossmann-like"/>
</dbReference>
<evidence type="ECO:0000256" key="9">
    <source>
        <dbReference type="ARBA" id="ARBA00056569"/>
    </source>
</evidence>
<protein>
    <recommendedName>
        <fullName evidence="3 10">Urocanate hydratase</fullName>
        <shortName evidence="10">Urocanase</shortName>
        <ecNumber evidence="3 10">4.2.1.49</ecNumber>
    </recommendedName>
    <alternativeName>
        <fullName evidence="7 10">Imidazolonepropionate hydrolase</fullName>
    </alternativeName>
</protein>
<evidence type="ECO:0000259" key="11">
    <source>
        <dbReference type="Pfam" id="PF01175"/>
    </source>
</evidence>
<accession>A0A4R4NPL7</accession>
<dbReference type="GO" id="GO:0016153">
    <property type="term" value="F:urocanate hydratase activity"/>
    <property type="evidence" value="ECO:0007669"/>
    <property type="project" value="UniProtKB-UniRule"/>
</dbReference>
<sequence>MLSFRRVTMSRSVRAPRGTTITAKGWPQEAALRMLQNNLDPEVAEHPEQLVVYGGSGRAARDWPSFDALVRTLTTLEGDETLLVQSGRPVGVFRTHEWAPRVLIANSNLVPGWASWEEFRRLEAAGLTMYGQMTAGSWIYIGTQGILQGTYETFAAVADKRFGGSLAGTITLTAGLGGMGGAQPLAVTMNGGVAICVDCDPRSVTRRIEHRYLDVAAESLDEALRLAYEARDARGPLSIGVVANAAEAVPDLLARGAEIDIVTDQTSAHDPLMYLPEGVAFEDMAAERDKDPAGFTERARASMARHVTAMVGFKDAGAEVFDYGNSIRGEARLAGYERAFDFPGFVPAYIRPLFCAGKGPFRWAALSGDPADIAATDRAILELFPENEALARWISKAGEKVHFQGLPARICWLGYGERNVAGERFNDMVASGELKAPVVIGRDHLDSGSVASPYRETEAMADGSDAIADWPLLNAMLNTASGAAWVSIHHGGGVGIGRSIHAGQVTVADGTALAAEKLDRVLTNDPGTGVMRHVDAGYEEAAQVAADRGVRVPMRES</sequence>